<reference evidence="1" key="1">
    <citation type="submission" date="2021-02" db="EMBL/GenBank/DDBJ databases">
        <authorList>
            <consortium name="DOE Joint Genome Institute"/>
            <person name="Ahrendt S."/>
            <person name="Looney B.P."/>
            <person name="Miyauchi S."/>
            <person name="Morin E."/>
            <person name="Drula E."/>
            <person name="Courty P.E."/>
            <person name="Chicoki N."/>
            <person name="Fauchery L."/>
            <person name="Kohler A."/>
            <person name="Kuo A."/>
            <person name="Labutti K."/>
            <person name="Pangilinan J."/>
            <person name="Lipzen A."/>
            <person name="Riley R."/>
            <person name="Andreopoulos W."/>
            <person name="He G."/>
            <person name="Johnson J."/>
            <person name="Barry K.W."/>
            <person name="Grigoriev I.V."/>
            <person name="Nagy L."/>
            <person name="Hibbett D."/>
            <person name="Henrissat B."/>
            <person name="Matheny P.B."/>
            <person name="Labbe J."/>
            <person name="Martin F."/>
        </authorList>
    </citation>
    <scope>NUCLEOTIDE SEQUENCE</scope>
    <source>
        <strain evidence="1">FP105234-sp</strain>
    </source>
</reference>
<evidence type="ECO:0000313" key="2">
    <source>
        <dbReference type="Proteomes" id="UP000814033"/>
    </source>
</evidence>
<sequence length="200" mass="19950">MLRTAVAILSLAASTLAYSVSNPGTSLNWTTTGPNTVSWQRVSTDPSNFTLLLVNQDKTVLPSGSQVLSSFVDGSSASSFTVPSTTTLPAGDGFQVNLVQDANDLNAIYAQSQRFSIKQGTASSSPSSSASTSTSASASLHPSITSGASSPSNSAGSTDGGDLNPTSITNTTAAPNAAGRLVSTSGGVMILLAALGAMLA</sequence>
<dbReference type="Proteomes" id="UP000814033">
    <property type="component" value="Unassembled WGS sequence"/>
</dbReference>
<comment type="caution">
    <text evidence="1">The sequence shown here is derived from an EMBL/GenBank/DDBJ whole genome shotgun (WGS) entry which is preliminary data.</text>
</comment>
<protein>
    <submittedName>
        <fullName evidence="1">Uncharacterized protein</fullName>
    </submittedName>
</protein>
<name>A0ACB8RW45_9AGAM</name>
<evidence type="ECO:0000313" key="1">
    <source>
        <dbReference type="EMBL" id="KAI0048022.1"/>
    </source>
</evidence>
<proteinExistence type="predicted"/>
<keyword evidence="2" id="KW-1185">Reference proteome</keyword>
<organism evidence="1 2">
    <name type="scientific">Auriscalpium vulgare</name>
    <dbReference type="NCBI Taxonomy" id="40419"/>
    <lineage>
        <taxon>Eukaryota</taxon>
        <taxon>Fungi</taxon>
        <taxon>Dikarya</taxon>
        <taxon>Basidiomycota</taxon>
        <taxon>Agaricomycotina</taxon>
        <taxon>Agaricomycetes</taxon>
        <taxon>Russulales</taxon>
        <taxon>Auriscalpiaceae</taxon>
        <taxon>Auriscalpium</taxon>
    </lineage>
</organism>
<reference evidence="1" key="2">
    <citation type="journal article" date="2022" name="New Phytol.">
        <title>Evolutionary transition to the ectomycorrhizal habit in the genomes of a hyperdiverse lineage of mushroom-forming fungi.</title>
        <authorList>
            <person name="Looney B."/>
            <person name="Miyauchi S."/>
            <person name="Morin E."/>
            <person name="Drula E."/>
            <person name="Courty P.E."/>
            <person name="Kohler A."/>
            <person name="Kuo A."/>
            <person name="LaButti K."/>
            <person name="Pangilinan J."/>
            <person name="Lipzen A."/>
            <person name="Riley R."/>
            <person name="Andreopoulos W."/>
            <person name="He G."/>
            <person name="Johnson J."/>
            <person name="Nolan M."/>
            <person name="Tritt A."/>
            <person name="Barry K.W."/>
            <person name="Grigoriev I.V."/>
            <person name="Nagy L.G."/>
            <person name="Hibbett D."/>
            <person name="Henrissat B."/>
            <person name="Matheny P.B."/>
            <person name="Labbe J."/>
            <person name="Martin F.M."/>
        </authorList>
    </citation>
    <scope>NUCLEOTIDE SEQUENCE</scope>
    <source>
        <strain evidence="1">FP105234-sp</strain>
    </source>
</reference>
<dbReference type="EMBL" id="MU275893">
    <property type="protein sequence ID" value="KAI0048022.1"/>
    <property type="molecule type" value="Genomic_DNA"/>
</dbReference>
<accession>A0ACB8RW45</accession>
<gene>
    <name evidence="1" type="ORF">FA95DRAFT_1605561</name>
</gene>